<sequence length="102" mass="10408">MAVPAMAIQSVSSACPRVANGSESLGGQALAARLATSPNPLAEPIAPRLWSAMTPSAVKTIGNPQAAARRPVLDGVSHVCHCLAAGLTPQDALSAQATWRRL</sequence>
<evidence type="ECO:0000313" key="2">
    <source>
        <dbReference type="Proteomes" id="UP000238312"/>
    </source>
</evidence>
<comment type="caution">
    <text evidence="1">The sequence shown here is derived from an EMBL/GenBank/DDBJ whole genome shotgun (WGS) entry which is preliminary data.</text>
</comment>
<protein>
    <submittedName>
        <fullName evidence="1">Uncharacterized protein</fullName>
    </submittedName>
</protein>
<dbReference type="EMBL" id="PVNG01000058">
    <property type="protein sequence ID" value="PRX43217.1"/>
    <property type="molecule type" value="Genomic_DNA"/>
</dbReference>
<gene>
    <name evidence="1" type="ORF">B0I32_15816</name>
</gene>
<accession>A0A2T0LK57</accession>
<name>A0A2T0LK57_9ACTN</name>
<dbReference type="Proteomes" id="UP000238312">
    <property type="component" value="Unassembled WGS sequence"/>
</dbReference>
<organism evidence="1 2">
    <name type="scientific">Nonomuraea fuscirosea</name>
    <dbReference type="NCBI Taxonomy" id="1291556"/>
    <lineage>
        <taxon>Bacteria</taxon>
        <taxon>Bacillati</taxon>
        <taxon>Actinomycetota</taxon>
        <taxon>Actinomycetes</taxon>
        <taxon>Streptosporangiales</taxon>
        <taxon>Streptosporangiaceae</taxon>
        <taxon>Nonomuraea</taxon>
    </lineage>
</organism>
<dbReference type="AlphaFoldDB" id="A0A2T0LK57"/>
<keyword evidence="2" id="KW-1185">Reference proteome</keyword>
<evidence type="ECO:0000313" key="1">
    <source>
        <dbReference type="EMBL" id="PRX43217.1"/>
    </source>
</evidence>
<proteinExistence type="predicted"/>
<reference evidence="1 2" key="1">
    <citation type="submission" date="2018-03" db="EMBL/GenBank/DDBJ databases">
        <title>Genomic Encyclopedia of Type Strains, Phase III (KMG-III): the genomes of soil and plant-associated and newly described type strains.</title>
        <authorList>
            <person name="Whitman W."/>
        </authorList>
    </citation>
    <scope>NUCLEOTIDE SEQUENCE [LARGE SCALE GENOMIC DNA]</scope>
    <source>
        <strain evidence="1 2">CGMCC 4.7104</strain>
    </source>
</reference>